<keyword evidence="1" id="KW-0812">Transmembrane</keyword>
<evidence type="ECO:0000256" key="1">
    <source>
        <dbReference type="SAM" id="Phobius"/>
    </source>
</evidence>
<dbReference type="GO" id="GO:0020037">
    <property type="term" value="F:heme binding"/>
    <property type="evidence" value="ECO:0007669"/>
    <property type="project" value="InterPro"/>
</dbReference>
<organism evidence="2 3">
    <name type="scientific">Microbulbifer agarilyticus</name>
    <dbReference type="NCBI Taxonomy" id="260552"/>
    <lineage>
        <taxon>Bacteria</taxon>
        <taxon>Pseudomonadati</taxon>
        <taxon>Pseudomonadota</taxon>
        <taxon>Gammaproteobacteria</taxon>
        <taxon>Cellvibrionales</taxon>
        <taxon>Microbulbiferaceae</taxon>
        <taxon>Microbulbifer</taxon>
    </lineage>
</organism>
<feature type="transmembrane region" description="Helical" evidence="1">
    <location>
        <begin position="393"/>
        <end position="415"/>
    </location>
</feature>
<keyword evidence="1" id="KW-0472">Membrane</keyword>
<evidence type="ECO:0008006" key="4">
    <source>
        <dbReference type="Google" id="ProtNLM"/>
    </source>
</evidence>
<proteinExistence type="predicted"/>
<protein>
    <recommendedName>
        <fullName evidence="4">Cytochrome c domain-containing protein</fullName>
    </recommendedName>
</protein>
<gene>
    <name evidence="2" type="ORF">Mag101_00325</name>
</gene>
<keyword evidence="1" id="KW-1133">Transmembrane helix</keyword>
<dbReference type="SUPFAM" id="SSF46626">
    <property type="entry name" value="Cytochrome c"/>
    <property type="match status" value="1"/>
</dbReference>
<dbReference type="EMBL" id="CP019650">
    <property type="protein sequence ID" value="AQQ66266.1"/>
    <property type="molecule type" value="Genomic_DNA"/>
</dbReference>
<dbReference type="Proteomes" id="UP000188219">
    <property type="component" value="Chromosome"/>
</dbReference>
<accession>A0A1Q2M0T8</accession>
<evidence type="ECO:0000313" key="2">
    <source>
        <dbReference type="EMBL" id="AQQ66266.1"/>
    </source>
</evidence>
<reference evidence="2" key="1">
    <citation type="submission" date="2017-02" db="EMBL/GenBank/DDBJ databases">
        <title>Genome of Microbulbifer agarilyticus GP101.</title>
        <authorList>
            <person name="Jung J."/>
            <person name="Bae S.S."/>
            <person name="Baek K."/>
        </authorList>
    </citation>
    <scope>NUCLEOTIDE SEQUENCE [LARGE SCALE GENOMIC DNA]</scope>
    <source>
        <strain evidence="2">GP101</strain>
    </source>
</reference>
<keyword evidence="3" id="KW-1185">Reference proteome</keyword>
<dbReference type="AlphaFoldDB" id="A0A1Q2M0T8"/>
<name>A0A1Q2M0T8_9GAMM</name>
<dbReference type="STRING" id="260552.Mag101_00325"/>
<sequence>MGIATNFTSVRMRNLPSPVMIFLLISLCGGWLKAVAQIPEEQAIEQQLPEQQTPVDVAARAVSLLSFVAVDYPEAVSEGSVQDRGLFRQTRENAELASQLVAGLPDRPGRAQLLNTLESLQASISGKEAADLVRRRANTAADRLAALYQLPRSPAEPLPAASEANTLYRDRCQHCHGENGVAEQPERALNDPARMVNLSLYDFYNVLEPTRNDAHDEAVDGDLSSRQRWALAVKVASFSAPQVAPSRKLAEQYPALVGLPGMAVLRPSELPEPARASLMWWRAHPEQTRALQHPLARAAGLIYLAQIAYRGGDPAGAYHKLMLALRSGYLPAREELTERDPALATQLDQQWQALREAILARAPANEVIEQFQRLLASVVKGRELLQPTSSRVIYVWAGILFITALALGVLLWFGLRRRKT</sequence>
<dbReference type="GO" id="GO:0009055">
    <property type="term" value="F:electron transfer activity"/>
    <property type="evidence" value="ECO:0007669"/>
    <property type="project" value="InterPro"/>
</dbReference>
<evidence type="ECO:0000313" key="3">
    <source>
        <dbReference type="Proteomes" id="UP000188219"/>
    </source>
</evidence>
<dbReference type="KEGG" id="maga:Mag101_00325"/>
<dbReference type="Gene3D" id="1.10.760.10">
    <property type="entry name" value="Cytochrome c-like domain"/>
    <property type="match status" value="1"/>
</dbReference>
<dbReference type="InterPro" id="IPR036909">
    <property type="entry name" value="Cyt_c-like_dom_sf"/>
</dbReference>